<keyword evidence="2" id="KW-1133">Transmembrane helix</keyword>
<organism evidence="3 4">
    <name type="scientific">Tautonia plasticadhaerens</name>
    <dbReference type="NCBI Taxonomy" id="2527974"/>
    <lineage>
        <taxon>Bacteria</taxon>
        <taxon>Pseudomonadati</taxon>
        <taxon>Planctomycetota</taxon>
        <taxon>Planctomycetia</taxon>
        <taxon>Isosphaerales</taxon>
        <taxon>Isosphaeraceae</taxon>
        <taxon>Tautonia</taxon>
    </lineage>
</organism>
<protein>
    <submittedName>
        <fullName evidence="3">Uncharacterized protein</fullName>
    </submittedName>
</protein>
<evidence type="ECO:0000313" key="4">
    <source>
        <dbReference type="Proteomes" id="UP000317835"/>
    </source>
</evidence>
<dbReference type="OrthoDB" id="9870500at2"/>
<keyword evidence="1" id="KW-0175">Coiled coil</keyword>
<dbReference type="KEGG" id="tpla:ElP_03900"/>
<accession>A0A518GVE2</accession>
<feature type="transmembrane region" description="Helical" evidence="2">
    <location>
        <begin position="89"/>
        <end position="108"/>
    </location>
</feature>
<feature type="coiled-coil region" evidence="1">
    <location>
        <begin position="52"/>
        <end position="79"/>
    </location>
</feature>
<evidence type="ECO:0000256" key="2">
    <source>
        <dbReference type="SAM" id="Phobius"/>
    </source>
</evidence>
<dbReference type="Proteomes" id="UP000317835">
    <property type="component" value="Chromosome"/>
</dbReference>
<keyword evidence="4" id="KW-1185">Reference proteome</keyword>
<dbReference type="AlphaFoldDB" id="A0A518GVE2"/>
<evidence type="ECO:0000256" key="1">
    <source>
        <dbReference type="SAM" id="Coils"/>
    </source>
</evidence>
<proteinExistence type="predicted"/>
<dbReference type="EMBL" id="CP036426">
    <property type="protein sequence ID" value="QDV32556.1"/>
    <property type="molecule type" value="Genomic_DNA"/>
</dbReference>
<keyword evidence="2" id="KW-0472">Membrane</keyword>
<keyword evidence="2" id="KW-0812">Transmembrane</keyword>
<reference evidence="3 4" key="1">
    <citation type="submission" date="2019-02" db="EMBL/GenBank/DDBJ databases">
        <title>Deep-cultivation of Planctomycetes and their phenomic and genomic characterization uncovers novel biology.</title>
        <authorList>
            <person name="Wiegand S."/>
            <person name="Jogler M."/>
            <person name="Boedeker C."/>
            <person name="Pinto D."/>
            <person name="Vollmers J."/>
            <person name="Rivas-Marin E."/>
            <person name="Kohn T."/>
            <person name="Peeters S.H."/>
            <person name="Heuer A."/>
            <person name="Rast P."/>
            <person name="Oberbeckmann S."/>
            <person name="Bunk B."/>
            <person name="Jeske O."/>
            <person name="Meyerdierks A."/>
            <person name="Storesund J.E."/>
            <person name="Kallscheuer N."/>
            <person name="Luecker S."/>
            <person name="Lage O.M."/>
            <person name="Pohl T."/>
            <person name="Merkel B.J."/>
            <person name="Hornburger P."/>
            <person name="Mueller R.-W."/>
            <person name="Bruemmer F."/>
            <person name="Labrenz M."/>
            <person name="Spormann A.M."/>
            <person name="Op den Camp H."/>
            <person name="Overmann J."/>
            <person name="Amann R."/>
            <person name="Jetten M.S.M."/>
            <person name="Mascher T."/>
            <person name="Medema M.H."/>
            <person name="Devos D.P."/>
            <person name="Kaster A.-K."/>
            <person name="Ovreas L."/>
            <person name="Rohde M."/>
            <person name="Galperin M.Y."/>
            <person name="Jogler C."/>
        </authorList>
    </citation>
    <scope>NUCLEOTIDE SEQUENCE [LARGE SCALE GENOMIC DNA]</scope>
    <source>
        <strain evidence="3 4">ElP</strain>
    </source>
</reference>
<name>A0A518GVE2_9BACT</name>
<dbReference type="RefSeq" id="WP_145266734.1">
    <property type="nucleotide sequence ID" value="NZ_CP036426.1"/>
</dbReference>
<evidence type="ECO:0000313" key="3">
    <source>
        <dbReference type="EMBL" id="QDV32556.1"/>
    </source>
</evidence>
<sequence>MAERSNDREPEVFERLQRLALHERRRRWDSTRNALTANSRDSDGPGQAAMPTELLTERFDSLEAQLAALARELRRVEHRSAMIALRARLAVTLGLIAAIACMGLWTGTLTDWILRLSR</sequence>
<gene>
    <name evidence="3" type="ORF">ElP_03900</name>
</gene>